<name>A0AAE1BBY3_9GAST</name>
<protein>
    <submittedName>
        <fullName evidence="1">Uncharacterized protein</fullName>
    </submittedName>
</protein>
<evidence type="ECO:0000313" key="2">
    <source>
        <dbReference type="Proteomes" id="UP001283361"/>
    </source>
</evidence>
<dbReference type="Proteomes" id="UP001283361">
    <property type="component" value="Unassembled WGS sequence"/>
</dbReference>
<organism evidence="1 2">
    <name type="scientific">Elysia crispata</name>
    <name type="common">lettuce slug</name>
    <dbReference type="NCBI Taxonomy" id="231223"/>
    <lineage>
        <taxon>Eukaryota</taxon>
        <taxon>Metazoa</taxon>
        <taxon>Spiralia</taxon>
        <taxon>Lophotrochozoa</taxon>
        <taxon>Mollusca</taxon>
        <taxon>Gastropoda</taxon>
        <taxon>Heterobranchia</taxon>
        <taxon>Euthyneura</taxon>
        <taxon>Panpulmonata</taxon>
        <taxon>Sacoglossa</taxon>
        <taxon>Placobranchoidea</taxon>
        <taxon>Plakobranchidae</taxon>
        <taxon>Elysia</taxon>
    </lineage>
</organism>
<reference evidence="1" key="1">
    <citation type="journal article" date="2023" name="G3 (Bethesda)">
        <title>A reference genome for the long-term kleptoplast-retaining sea slug Elysia crispata morphotype clarki.</title>
        <authorList>
            <person name="Eastman K.E."/>
            <person name="Pendleton A.L."/>
            <person name="Shaikh M.A."/>
            <person name="Suttiyut T."/>
            <person name="Ogas R."/>
            <person name="Tomko P."/>
            <person name="Gavelis G."/>
            <person name="Widhalm J.R."/>
            <person name="Wisecaver J.H."/>
        </authorList>
    </citation>
    <scope>NUCLEOTIDE SEQUENCE</scope>
    <source>
        <strain evidence="1">ECLA1</strain>
    </source>
</reference>
<gene>
    <name evidence="1" type="ORF">RRG08_033195</name>
</gene>
<evidence type="ECO:0000313" key="1">
    <source>
        <dbReference type="EMBL" id="KAK3802536.1"/>
    </source>
</evidence>
<accession>A0AAE1BBY3</accession>
<dbReference type="EMBL" id="JAWDGP010000228">
    <property type="protein sequence ID" value="KAK3802536.1"/>
    <property type="molecule type" value="Genomic_DNA"/>
</dbReference>
<sequence>MIVLSVPLPILLDNQLIQESGAADLCRNMPGVQGMCRPRTITWLARELQRAAGTWCAMKPPVETVSSAPPGQAVNSGN</sequence>
<dbReference type="AlphaFoldDB" id="A0AAE1BBY3"/>
<keyword evidence="2" id="KW-1185">Reference proteome</keyword>
<comment type="caution">
    <text evidence="1">The sequence shown here is derived from an EMBL/GenBank/DDBJ whole genome shotgun (WGS) entry which is preliminary data.</text>
</comment>
<proteinExistence type="predicted"/>